<dbReference type="VEuPathDB" id="FungiDB:PSTT_12593"/>
<proteinExistence type="predicted"/>
<dbReference type="EMBL" id="PKSM01000124">
    <property type="protein sequence ID" value="POW09820.1"/>
    <property type="molecule type" value="Genomic_DNA"/>
</dbReference>
<protein>
    <recommendedName>
        <fullName evidence="4">Glycoside hydrolase 131 catalytic N-terminal domain-containing protein</fullName>
    </recommendedName>
</protein>
<comment type="caution">
    <text evidence="2">The sequence shown here is derived from an EMBL/GenBank/DDBJ whole genome shotgun (WGS) entry which is preliminary data.</text>
</comment>
<evidence type="ECO:0000256" key="1">
    <source>
        <dbReference type="SAM" id="SignalP"/>
    </source>
</evidence>
<dbReference type="VEuPathDB" id="FungiDB:PSHT_08950"/>
<dbReference type="AlphaFoldDB" id="A0A2S4VKD8"/>
<sequence length="491" mass="55051">MNLFASSPLALLSLFTIATHVHLVSSAPDGTKDHSQITIDAHKPFYNGIGPEIHPQDPNTPPPPAPAPLPRHFAWDANLPIDKGGNVVVVNVQTGDPAYKIFQVPDDHRTFNITNMHGDQLLSVTFKEKAKRGHNFRYHTPSGVSYRITPRGFAKTDRWYMTMEGNEKGVDYQTLKYFRGHSKNAGNVNFSNSTRAASFEFKSLDKSHWKVDTLSGISNTIQLEINTPTNIGDHISLVYGLWSLPLALFSLFTIHVHTTSGSPDWAKDHSQVTIDNNPPKGTGYFKFGPGPQKFPETEQKPKTPPPAPLPRHFAWDANLPIDKGNVVIVNVQTGDPAYKIFQVPDDHRTFNITNMHGDQLLSVTFKEKAHRGHNFRYHTPSGVSYRITPRGFAKTDRWYMTMEGNAKGVDYQTLKYFRGHSKNAGNVNFSNSTRAASFEFKPADKSHWKVDTLRGVSNTVQLEITAPTNIGDHYFIGLWALVKIRIDKWGL</sequence>
<feature type="signal peptide" evidence="1">
    <location>
        <begin position="1"/>
        <end position="26"/>
    </location>
</feature>
<feature type="chain" id="PRO_5015770769" description="Glycoside hydrolase 131 catalytic N-terminal domain-containing protein" evidence="1">
    <location>
        <begin position="27"/>
        <end position="491"/>
    </location>
</feature>
<name>A0A2S4VKD8_9BASI</name>
<evidence type="ECO:0008006" key="4">
    <source>
        <dbReference type="Google" id="ProtNLM"/>
    </source>
</evidence>
<dbReference type="Proteomes" id="UP000238274">
    <property type="component" value="Unassembled WGS sequence"/>
</dbReference>
<evidence type="ECO:0000313" key="3">
    <source>
        <dbReference type="Proteomes" id="UP000238274"/>
    </source>
</evidence>
<evidence type="ECO:0000313" key="2">
    <source>
        <dbReference type="EMBL" id="POW09820.1"/>
    </source>
</evidence>
<accession>A0A2S4VKD8</accession>
<reference evidence="3" key="3">
    <citation type="journal article" date="2018" name="Mol. Plant Microbe Interact.">
        <title>Genome sequence resources for the wheat stripe rust pathogen (Puccinia striiformis f. sp. tritici) and the barley stripe rust pathogen (Puccinia striiformis f. sp. hordei).</title>
        <authorList>
            <person name="Xia C."/>
            <person name="Wang M."/>
            <person name="Yin C."/>
            <person name="Cornejo O.E."/>
            <person name="Hulbert S.H."/>
            <person name="Chen X."/>
        </authorList>
    </citation>
    <scope>NUCLEOTIDE SEQUENCE [LARGE SCALE GENOMIC DNA]</scope>
    <source>
        <strain evidence="3">93TX-2</strain>
    </source>
</reference>
<organism evidence="2 3">
    <name type="scientific">Puccinia striiformis</name>
    <dbReference type="NCBI Taxonomy" id="27350"/>
    <lineage>
        <taxon>Eukaryota</taxon>
        <taxon>Fungi</taxon>
        <taxon>Dikarya</taxon>
        <taxon>Basidiomycota</taxon>
        <taxon>Pucciniomycotina</taxon>
        <taxon>Pucciniomycetes</taxon>
        <taxon>Pucciniales</taxon>
        <taxon>Pucciniaceae</taxon>
        <taxon>Puccinia</taxon>
    </lineage>
</organism>
<reference evidence="2 3" key="1">
    <citation type="submission" date="2017-12" db="EMBL/GenBank/DDBJ databases">
        <title>Gene loss provides genomic basis for host adaptation in cereal stripe rust fungi.</title>
        <authorList>
            <person name="Xia C."/>
        </authorList>
    </citation>
    <scope>NUCLEOTIDE SEQUENCE [LARGE SCALE GENOMIC DNA]</scope>
    <source>
        <strain evidence="2 3">93TX-2</strain>
    </source>
</reference>
<keyword evidence="3" id="KW-1185">Reference proteome</keyword>
<dbReference type="OrthoDB" id="2496263at2759"/>
<reference evidence="3" key="2">
    <citation type="journal article" date="2018" name="BMC Genomics">
        <title>Genomic insights into host adaptation between the wheat stripe rust pathogen (Puccinia striiformis f. sp. tritici) and the barley stripe rust pathogen (Puccinia striiformis f. sp. hordei).</title>
        <authorList>
            <person name="Xia C."/>
            <person name="Wang M."/>
            <person name="Yin C."/>
            <person name="Cornejo O.E."/>
            <person name="Hulbert S.H."/>
            <person name="Chen X."/>
        </authorList>
    </citation>
    <scope>NUCLEOTIDE SEQUENCE [LARGE SCALE GENOMIC DNA]</scope>
    <source>
        <strain evidence="3">93TX-2</strain>
    </source>
</reference>
<feature type="non-terminal residue" evidence="2">
    <location>
        <position position="491"/>
    </location>
</feature>
<dbReference type="VEuPathDB" id="FungiDB:PSTT_12592"/>
<keyword evidence="1" id="KW-0732">Signal</keyword>
<gene>
    <name evidence="2" type="ORF">PSHT_08950</name>
</gene>